<feature type="compositionally biased region" description="Low complexity" evidence="4">
    <location>
        <begin position="50"/>
        <end position="108"/>
    </location>
</feature>
<dbReference type="PANTHER" id="PTHR34718:SF2">
    <property type="entry name" value="PHD-TYPE DOMAIN-CONTAINING PROTEIN"/>
    <property type="match status" value="1"/>
</dbReference>
<dbReference type="GO" id="GO:0006508">
    <property type="term" value="P:proteolysis"/>
    <property type="evidence" value="ECO:0007669"/>
    <property type="project" value="UniProtKB-KW"/>
</dbReference>
<name>A0AAD9QJK3_ACRCE</name>
<dbReference type="Gene3D" id="3.40.395.10">
    <property type="entry name" value="Adenoviral Proteinase, Chain A"/>
    <property type="match status" value="1"/>
</dbReference>
<feature type="compositionally biased region" description="Low complexity" evidence="4">
    <location>
        <begin position="23"/>
        <end position="38"/>
    </location>
</feature>
<dbReference type="AlphaFoldDB" id="A0AAD9QJK3"/>
<keyword evidence="7" id="KW-1185">Reference proteome</keyword>
<evidence type="ECO:0000256" key="2">
    <source>
        <dbReference type="ARBA" id="ARBA00022670"/>
    </source>
</evidence>
<keyword evidence="2" id="KW-0645">Protease</keyword>
<dbReference type="GO" id="GO:0008234">
    <property type="term" value="F:cysteine-type peptidase activity"/>
    <property type="evidence" value="ECO:0007669"/>
    <property type="project" value="InterPro"/>
</dbReference>
<evidence type="ECO:0000256" key="3">
    <source>
        <dbReference type="ARBA" id="ARBA00022801"/>
    </source>
</evidence>
<comment type="similarity">
    <text evidence="1">Belongs to the peptidase C48 family.</text>
</comment>
<accession>A0AAD9QJK3</accession>
<feature type="domain" description="Ubiquitin-like protease family profile" evidence="5">
    <location>
        <begin position="197"/>
        <end position="280"/>
    </location>
</feature>
<dbReference type="InterPro" id="IPR003653">
    <property type="entry name" value="Peptidase_C48_C"/>
</dbReference>
<dbReference type="InterPro" id="IPR038765">
    <property type="entry name" value="Papain-like_cys_pep_sf"/>
</dbReference>
<evidence type="ECO:0000256" key="1">
    <source>
        <dbReference type="ARBA" id="ARBA00005234"/>
    </source>
</evidence>
<dbReference type="Pfam" id="PF02902">
    <property type="entry name" value="Peptidase_C48"/>
    <property type="match status" value="1"/>
</dbReference>
<reference evidence="6" key="2">
    <citation type="journal article" date="2023" name="Science">
        <title>Genomic signatures of disease resistance in endangered staghorn corals.</title>
        <authorList>
            <person name="Vollmer S.V."/>
            <person name="Selwyn J.D."/>
            <person name="Despard B.A."/>
            <person name="Roesel C.L."/>
        </authorList>
    </citation>
    <scope>NUCLEOTIDE SEQUENCE</scope>
    <source>
        <strain evidence="6">K2</strain>
    </source>
</reference>
<dbReference type="PANTHER" id="PTHR34718">
    <property type="entry name" value="PHD-TYPE DOMAIN-CONTAINING PROTEIN"/>
    <property type="match status" value="1"/>
</dbReference>
<evidence type="ECO:0000256" key="4">
    <source>
        <dbReference type="SAM" id="MobiDB-lite"/>
    </source>
</evidence>
<proteinExistence type="inferred from homology"/>
<evidence type="ECO:0000259" key="5">
    <source>
        <dbReference type="Pfam" id="PF02902"/>
    </source>
</evidence>
<organism evidence="6 7">
    <name type="scientific">Acropora cervicornis</name>
    <name type="common">Staghorn coral</name>
    <dbReference type="NCBI Taxonomy" id="6130"/>
    <lineage>
        <taxon>Eukaryota</taxon>
        <taxon>Metazoa</taxon>
        <taxon>Cnidaria</taxon>
        <taxon>Anthozoa</taxon>
        <taxon>Hexacorallia</taxon>
        <taxon>Scleractinia</taxon>
        <taxon>Astrocoeniina</taxon>
        <taxon>Acroporidae</taxon>
        <taxon>Acropora</taxon>
    </lineage>
</organism>
<feature type="region of interest" description="Disordered" evidence="4">
    <location>
        <begin position="18"/>
        <end position="38"/>
    </location>
</feature>
<comment type="caution">
    <text evidence="6">The sequence shown here is derived from an EMBL/GenBank/DDBJ whole genome shotgun (WGS) entry which is preliminary data.</text>
</comment>
<dbReference type="EMBL" id="JARQWQ010000028">
    <property type="protein sequence ID" value="KAK2562499.1"/>
    <property type="molecule type" value="Genomic_DNA"/>
</dbReference>
<feature type="region of interest" description="Disordered" evidence="4">
    <location>
        <begin position="50"/>
        <end position="111"/>
    </location>
</feature>
<sequence length="307" mass="33839">MQGHMIASKFVVLAKVRHSQRMKPTSTKTTASTNPTVTHNITNTKATVTHNTTNTKPTVTPITTNTKPTVTHNTTNTKPTVTHITTNTKPTVTHNTTNTKPTAAKPTVSSDTEGITIVKTVHKERAPRNKYALEGKLGKYEYDLIASPNGWLDCVIIHEAHIILKRIGNLKGIQGFQRPTLGPVQQFDIMTGPFIQIVNINKNHWTCLSRIHCPPGYVDVYDSLSTPVTQEIIGLAYDLTGPAFQGIRCIPVQQQKNLSDCGVFSIAFATSLLYGQNTMNVTYNINQMHPHLMECLKGGNRTPFPTT</sequence>
<dbReference type="SUPFAM" id="SSF54001">
    <property type="entry name" value="Cysteine proteinases"/>
    <property type="match status" value="1"/>
</dbReference>
<keyword evidence="3" id="KW-0378">Hydrolase</keyword>
<gene>
    <name evidence="6" type="ORF">P5673_014164</name>
</gene>
<protein>
    <recommendedName>
        <fullName evidence="5">Ubiquitin-like protease family profile domain-containing protein</fullName>
    </recommendedName>
</protein>
<evidence type="ECO:0000313" key="6">
    <source>
        <dbReference type="EMBL" id="KAK2562499.1"/>
    </source>
</evidence>
<dbReference type="Proteomes" id="UP001249851">
    <property type="component" value="Unassembled WGS sequence"/>
</dbReference>
<reference evidence="6" key="1">
    <citation type="journal article" date="2023" name="G3 (Bethesda)">
        <title>Whole genome assembly and annotation of the endangered Caribbean coral Acropora cervicornis.</title>
        <authorList>
            <person name="Selwyn J.D."/>
            <person name="Vollmer S.V."/>
        </authorList>
    </citation>
    <scope>NUCLEOTIDE SEQUENCE</scope>
    <source>
        <strain evidence="6">K2</strain>
    </source>
</reference>
<evidence type="ECO:0000313" key="7">
    <source>
        <dbReference type="Proteomes" id="UP001249851"/>
    </source>
</evidence>